<dbReference type="AlphaFoldDB" id="X1HS05"/>
<reference evidence="1" key="1">
    <citation type="journal article" date="2014" name="Front. Microbiol.">
        <title>High frequency of phylogenetically diverse reductive dehalogenase-homologous genes in deep subseafloor sedimentary metagenomes.</title>
        <authorList>
            <person name="Kawai M."/>
            <person name="Futagami T."/>
            <person name="Toyoda A."/>
            <person name="Takaki Y."/>
            <person name="Nishi S."/>
            <person name="Hori S."/>
            <person name="Arai W."/>
            <person name="Tsubouchi T."/>
            <person name="Morono Y."/>
            <person name="Uchiyama I."/>
            <person name="Ito T."/>
            <person name="Fujiyama A."/>
            <person name="Inagaki F."/>
            <person name="Takami H."/>
        </authorList>
    </citation>
    <scope>NUCLEOTIDE SEQUENCE</scope>
    <source>
        <strain evidence="1">Expedition CK06-06</strain>
    </source>
</reference>
<name>X1HS05_9ZZZZ</name>
<gene>
    <name evidence="1" type="ORF">S03H2_26978</name>
</gene>
<accession>X1HS05</accession>
<feature type="non-terminal residue" evidence="1">
    <location>
        <position position="40"/>
    </location>
</feature>
<sequence length="40" mass="3984">MGIVRGPIVTVPGQPTIVDGFASPVPIAAAEVTILNVEPG</sequence>
<organism evidence="1">
    <name type="scientific">marine sediment metagenome</name>
    <dbReference type="NCBI Taxonomy" id="412755"/>
    <lineage>
        <taxon>unclassified sequences</taxon>
        <taxon>metagenomes</taxon>
        <taxon>ecological metagenomes</taxon>
    </lineage>
</organism>
<evidence type="ECO:0000313" key="1">
    <source>
        <dbReference type="EMBL" id="GAH56614.1"/>
    </source>
</evidence>
<dbReference type="EMBL" id="BARU01015914">
    <property type="protein sequence ID" value="GAH56614.1"/>
    <property type="molecule type" value="Genomic_DNA"/>
</dbReference>
<comment type="caution">
    <text evidence="1">The sequence shown here is derived from an EMBL/GenBank/DDBJ whole genome shotgun (WGS) entry which is preliminary data.</text>
</comment>
<protein>
    <submittedName>
        <fullName evidence="1">Uncharacterized protein</fullName>
    </submittedName>
</protein>
<proteinExistence type="predicted"/>